<name>A0A0U3AVH7_9ALTE</name>
<dbReference type="AlphaFoldDB" id="A0A0U3AVH7"/>
<dbReference type="InterPro" id="IPR000644">
    <property type="entry name" value="CBS_dom"/>
</dbReference>
<dbReference type="Pfam" id="PF00571">
    <property type="entry name" value="CBS"/>
    <property type="match status" value="1"/>
</dbReference>
<keyword evidence="4" id="KW-1185">Reference proteome</keyword>
<dbReference type="OrthoDB" id="5295117at2"/>
<dbReference type="SUPFAM" id="SSF54631">
    <property type="entry name" value="CBS-domain pair"/>
    <property type="match status" value="1"/>
</dbReference>
<evidence type="ECO:0000256" key="1">
    <source>
        <dbReference type="PROSITE-ProRule" id="PRU00703"/>
    </source>
</evidence>
<dbReference type="RefSeq" id="WP_062478480.1">
    <property type="nucleotide sequence ID" value="NZ_CP013650.1"/>
</dbReference>
<accession>A0A0U3AVH7</accession>
<dbReference type="Proteomes" id="UP000068447">
    <property type="component" value="Chromosome"/>
</dbReference>
<dbReference type="STRING" id="1526571.AT746_07330"/>
<protein>
    <recommendedName>
        <fullName evidence="2">CBS domain-containing protein</fullName>
    </recommendedName>
</protein>
<feature type="domain" description="CBS" evidence="2">
    <location>
        <begin position="111"/>
        <end position="173"/>
    </location>
</feature>
<reference evidence="3 4" key="1">
    <citation type="submission" date="2015-12" db="EMBL/GenBank/DDBJ databases">
        <title>Complete genome of Lacimicrobium alkaliphilum KCTC 32984.</title>
        <authorList>
            <person name="Kim S.-G."/>
            <person name="Lee Y.-J."/>
        </authorList>
    </citation>
    <scope>NUCLEOTIDE SEQUENCE [LARGE SCALE GENOMIC DNA]</scope>
    <source>
        <strain evidence="3 4">YelD216</strain>
    </source>
</reference>
<dbReference type="EMBL" id="CP013650">
    <property type="protein sequence ID" value="ALS98095.1"/>
    <property type="molecule type" value="Genomic_DNA"/>
</dbReference>
<evidence type="ECO:0000313" key="4">
    <source>
        <dbReference type="Proteomes" id="UP000068447"/>
    </source>
</evidence>
<keyword evidence="1" id="KW-0129">CBS domain</keyword>
<dbReference type="KEGG" id="lal:AT746_07330"/>
<sequence>MLYKKLKTLGLDKIGQYCTEHTTPVLDLQSPVSSLLNTFCGASPLIVDKYAGIDDVVFRMQKNQSKYALVSQSPSGIIGLISYADLCSRKVLITCECKGLRRTELNAEDMMIPREKLKGIRYQELESATVGELLHTMQQLDEEFAMVVDEQDQLCGVICIREILRAMKIPQNTNITAHSFKDIFNIIHNHAELT</sequence>
<proteinExistence type="predicted"/>
<organism evidence="3 4">
    <name type="scientific">Lacimicrobium alkaliphilum</name>
    <dbReference type="NCBI Taxonomy" id="1526571"/>
    <lineage>
        <taxon>Bacteria</taxon>
        <taxon>Pseudomonadati</taxon>
        <taxon>Pseudomonadota</taxon>
        <taxon>Gammaproteobacteria</taxon>
        <taxon>Alteromonadales</taxon>
        <taxon>Alteromonadaceae</taxon>
        <taxon>Lacimicrobium</taxon>
    </lineage>
</organism>
<dbReference type="Gene3D" id="3.10.580.10">
    <property type="entry name" value="CBS-domain"/>
    <property type="match status" value="1"/>
</dbReference>
<dbReference type="PROSITE" id="PS51371">
    <property type="entry name" value="CBS"/>
    <property type="match status" value="1"/>
</dbReference>
<evidence type="ECO:0000259" key="2">
    <source>
        <dbReference type="PROSITE" id="PS51371"/>
    </source>
</evidence>
<evidence type="ECO:0000313" key="3">
    <source>
        <dbReference type="EMBL" id="ALS98095.1"/>
    </source>
</evidence>
<gene>
    <name evidence="3" type="ORF">AT746_07330</name>
</gene>
<dbReference type="InterPro" id="IPR046342">
    <property type="entry name" value="CBS_dom_sf"/>
</dbReference>